<keyword evidence="4" id="KW-0255">Endonuclease</keyword>
<keyword evidence="2" id="KW-0812">Transmembrane</keyword>
<keyword evidence="4" id="KW-0378">Hydrolase</keyword>
<keyword evidence="5" id="KW-1185">Reference proteome</keyword>
<feature type="region of interest" description="Disordered" evidence="1">
    <location>
        <begin position="247"/>
        <end position="272"/>
    </location>
</feature>
<dbReference type="Gene3D" id="3.60.10.10">
    <property type="entry name" value="Endonuclease/exonuclease/phosphatase"/>
    <property type="match status" value="1"/>
</dbReference>
<dbReference type="InterPro" id="IPR036691">
    <property type="entry name" value="Endo/exonu/phosph_ase_sf"/>
</dbReference>
<sequence>MIVLFSVLWVIAAVWIALSVLPAGWEGHMPMPYLIALIPFLWIPLVALAVWAAILHEWGIVGAMLVLALTASSRRLQYQGSGYDMKPSAARPAKSAAVLASANMRETSRETSLDDCETGRETSMACASDAFPSSRANGSQRLACGQPFAVMTLNCRFGRADAAHIVREVRERNITVLALQELTGGLVAALDEEGLAELLPYRQLGEERDTDNGGFNGIWTAYEPASATSDAVDIPAADVPAVTIPLSRDEDETPAVETDDTDGIEPADESEPNVAPARRYITFASAHPKSPMRGCPQWSAGIRGLGALADATESGGDIAVVMGDLNSGTDHPSFRALLKSGFTDASLAYAHGPNLTFPSWLPWPRIELDHVLVTPGITPTHVESFVITTTDHLAVTATLITQ</sequence>
<dbReference type="STRING" id="1603886.GCA_001895165_00057"/>
<accession>A0A261FP85</accession>
<keyword evidence="4" id="KW-0540">Nuclease</keyword>
<dbReference type="SUPFAM" id="SSF56219">
    <property type="entry name" value="DNase I-like"/>
    <property type="match status" value="1"/>
</dbReference>
<feature type="transmembrane region" description="Helical" evidence="2">
    <location>
        <begin position="6"/>
        <end position="25"/>
    </location>
</feature>
<feature type="compositionally biased region" description="Acidic residues" evidence="1">
    <location>
        <begin position="249"/>
        <end position="271"/>
    </location>
</feature>
<dbReference type="Proteomes" id="UP000216352">
    <property type="component" value="Unassembled WGS sequence"/>
</dbReference>
<protein>
    <submittedName>
        <fullName evidence="4">Endonuclease</fullName>
    </submittedName>
</protein>
<evidence type="ECO:0000256" key="1">
    <source>
        <dbReference type="SAM" id="MobiDB-lite"/>
    </source>
</evidence>
<evidence type="ECO:0000313" key="4">
    <source>
        <dbReference type="EMBL" id="OZG60992.1"/>
    </source>
</evidence>
<evidence type="ECO:0000313" key="5">
    <source>
        <dbReference type="Proteomes" id="UP000216352"/>
    </source>
</evidence>
<gene>
    <name evidence="4" type="ORF">BLEM_1624</name>
</gene>
<dbReference type="AlphaFoldDB" id="A0A261FP85"/>
<reference evidence="4 5" key="1">
    <citation type="journal article" date="2017" name="BMC Genomics">
        <title>Comparative genomic and phylogenomic analyses of the Bifidobacteriaceae family.</title>
        <authorList>
            <person name="Lugli G.A."/>
            <person name="Milani C."/>
            <person name="Turroni F."/>
            <person name="Duranti S."/>
            <person name="Mancabelli L."/>
            <person name="Mangifesta M."/>
            <person name="Ferrario C."/>
            <person name="Modesto M."/>
            <person name="Mattarelli P."/>
            <person name="Jiri K."/>
            <person name="van Sinderen D."/>
            <person name="Ventura M."/>
        </authorList>
    </citation>
    <scope>NUCLEOTIDE SEQUENCE [LARGE SCALE GENOMIC DNA]</scope>
    <source>
        <strain evidence="4 5">DSM 28807</strain>
    </source>
</reference>
<keyword evidence="2" id="KW-1133">Transmembrane helix</keyword>
<dbReference type="InterPro" id="IPR005135">
    <property type="entry name" value="Endo/exonuclease/phosphatase"/>
</dbReference>
<proteinExistence type="predicted"/>
<name>A0A261FP85_9BIFI</name>
<evidence type="ECO:0000256" key="2">
    <source>
        <dbReference type="SAM" id="Phobius"/>
    </source>
</evidence>
<dbReference type="RefSeq" id="WP_193057490.1">
    <property type="nucleotide sequence ID" value="NZ_BDIS01000001.1"/>
</dbReference>
<dbReference type="GO" id="GO:0004519">
    <property type="term" value="F:endonuclease activity"/>
    <property type="evidence" value="ECO:0007669"/>
    <property type="project" value="UniProtKB-KW"/>
</dbReference>
<feature type="transmembrane region" description="Helical" evidence="2">
    <location>
        <begin position="32"/>
        <end position="52"/>
    </location>
</feature>
<organism evidence="4 5">
    <name type="scientific">Bifidobacterium lemurum</name>
    <dbReference type="NCBI Taxonomy" id="1603886"/>
    <lineage>
        <taxon>Bacteria</taxon>
        <taxon>Bacillati</taxon>
        <taxon>Actinomycetota</taxon>
        <taxon>Actinomycetes</taxon>
        <taxon>Bifidobacteriales</taxon>
        <taxon>Bifidobacteriaceae</taxon>
        <taxon>Bifidobacterium</taxon>
    </lineage>
</organism>
<comment type="caution">
    <text evidence="4">The sequence shown here is derived from an EMBL/GenBank/DDBJ whole genome shotgun (WGS) entry which is preliminary data.</text>
</comment>
<feature type="domain" description="Endonuclease/exonuclease/phosphatase" evidence="3">
    <location>
        <begin position="151"/>
        <end position="392"/>
    </location>
</feature>
<dbReference type="EMBL" id="MWWX01000011">
    <property type="protein sequence ID" value="OZG60992.1"/>
    <property type="molecule type" value="Genomic_DNA"/>
</dbReference>
<keyword evidence="2" id="KW-0472">Membrane</keyword>
<evidence type="ECO:0000259" key="3">
    <source>
        <dbReference type="Pfam" id="PF03372"/>
    </source>
</evidence>
<dbReference type="Pfam" id="PF03372">
    <property type="entry name" value="Exo_endo_phos"/>
    <property type="match status" value="1"/>
</dbReference>